<dbReference type="Proteomes" id="UP000886523">
    <property type="component" value="Unassembled WGS sequence"/>
</dbReference>
<comment type="caution">
    <text evidence="2">The sequence shown here is derived from an EMBL/GenBank/DDBJ whole genome shotgun (WGS) entry which is preliminary data.</text>
</comment>
<gene>
    <name evidence="2" type="ORF">BS47DRAFT_1336582</name>
</gene>
<feature type="compositionally biased region" description="Acidic residues" evidence="1">
    <location>
        <begin position="73"/>
        <end position="87"/>
    </location>
</feature>
<name>A0A9P6DYU4_9AGAM</name>
<accession>A0A9P6DYU4</accession>
<sequence>MTYMKETLAAYKEEHPELSHKESFAAVAALWGEADANPNKGKEKKARAPRTDKPKTAPKAKSTRGRKAKDEESGGDEEDIDDAEEEVAEKKEKTKSKPASKSKKVKKDEAVEEEDEEE</sequence>
<evidence type="ECO:0008006" key="4">
    <source>
        <dbReference type="Google" id="ProtNLM"/>
    </source>
</evidence>
<feature type="compositionally biased region" description="Basic residues" evidence="1">
    <location>
        <begin position="56"/>
        <end position="67"/>
    </location>
</feature>
<feature type="compositionally biased region" description="Basic residues" evidence="1">
    <location>
        <begin position="93"/>
        <end position="105"/>
    </location>
</feature>
<evidence type="ECO:0000313" key="2">
    <source>
        <dbReference type="EMBL" id="KAF9519861.1"/>
    </source>
</evidence>
<feature type="region of interest" description="Disordered" evidence="1">
    <location>
        <begin position="33"/>
        <end position="118"/>
    </location>
</feature>
<evidence type="ECO:0000313" key="3">
    <source>
        <dbReference type="Proteomes" id="UP000886523"/>
    </source>
</evidence>
<keyword evidence="3" id="KW-1185">Reference proteome</keyword>
<dbReference type="AlphaFoldDB" id="A0A9P6DYU4"/>
<reference evidence="2" key="1">
    <citation type="journal article" date="2020" name="Nat. Commun.">
        <title>Large-scale genome sequencing of mycorrhizal fungi provides insights into the early evolution of symbiotic traits.</title>
        <authorList>
            <person name="Miyauchi S."/>
            <person name="Kiss E."/>
            <person name="Kuo A."/>
            <person name="Drula E."/>
            <person name="Kohler A."/>
            <person name="Sanchez-Garcia M."/>
            <person name="Morin E."/>
            <person name="Andreopoulos B."/>
            <person name="Barry K.W."/>
            <person name="Bonito G."/>
            <person name="Buee M."/>
            <person name="Carver A."/>
            <person name="Chen C."/>
            <person name="Cichocki N."/>
            <person name="Clum A."/>
            <person name="Culley D."/>
            <person name="Crous P.W."/>
            <person name="Fauchery L."/>
            <person name="Girlanda M."/>
            <person name="Hayes R.D."/>
            <person name="Keri Z."/>
            <person name="LaButti K."/>
            <person name="Lipzen A."/>
            <person name="Lombard V."/>
            <person name="Magnuson J."/>
            <person name="Maillard F."/>
            <person name="Murat C."/>
            <person name="Nolan M."/>
            <person name="Ohm R.A."/>
            <person name="Pangilinan J."/>
            <person name="Pereira M.F."/>
            <person name="Perotto S."/>
            <person name="Peter M."/>
            <person name="Pfister S."/>
            <person name="Riley R."/>
            <person name="Sitrit Y."/>
            <person name="Stielow J.B."/>
            <person name="Szollosi G."/>
            <person name="Zifcakova L."/>
            <person name="Stursova M."/>
            <person name="Spatafora J.W."/>
            <person name="Tedersoo L."/>
            <person name="Vaario L.M."/>
            <person name="Yamada A."/>
            <person name="Yan M."/>
            <person name="Wang P."/>
            <person name="Xu J."/>
            <person name="Bruns T."/>
            <person name="Baldrian P."/>
            <person name="Vilgalys R."/>
            <person name="Dunand C."/>
            <person name="Henrissat B."/>
            <person name="Grigoriev I.V."/>
            <person name="Hibbett D."/>
            <person name="Nagy L.G."/>
            <person name="Martin F.M."/>
        </authorList>
    </citation>
    <scope>NUCLEOTIDE SEQUENCE</scope>
    <source>
        <strain evidence="2">UP504</strain>
    </source>
</reference>
<evidence type="ECO:0000256" key="1">
    <source>
        <dbReference type="SAM" id="MobiDB-lite"/>
    </source>
</evidence>
<protein>
    <recommendedName>
        <fullName evidence="4">HMG box domain-containing protein</fullName>
    </recommendedName>
</protein>
<dbReference type="EMBL" id="MU128915">
    <property type="protein sequence ID" value="KAF9519861.1"/>
    <property type="molecule type" value="Genomic_DNA"/>
</dbReference>
<organism evidence="2 3">
    <name type="scientific">Hydnum rufescens UP504</name>
    <dbReference type="NCBI Taxonomy" id="1448309"/>
    <lineage>
        <taxon>Eukaryota</taxon>
        <taxon>Fungi</taxon>
        <taxon>Dikarya</taxon>
        <taxon>Basidiomycota</taxon>
        <taxon>Agaricomycotina</taxon>
        <taxon>Agaricomycetes</taxon>
        <taxon>Cantharellales</taxon>
        <taxon>Hydnaceae</taxon>
        <taxon>Hydnum</taxon>
    </lineage>
</organism>
<proteinExistence type="predicted"/>
<dbReference type="OrthoDB" id="667577at2759"/>